<dbReference type="STRING" id="991905.SL003B_1008"/>
<reference evidence="1 2" key="1">
    <citation type="journal article" date="2011" name="J. Bacteriol.">
        <title>Complete genome sequence of Polymorphum gilvum SL003B-26A1T, a crude oil-degrading bacterium from oil-polluted saline soil.</title>
        <authorList>
            <person name="Li S.G."/>
            <person name="Tang Y.Q."/>
            <person name="Nie Y."/>
            <person name="Cai M."/>
            <person name="Wu X.L."/>
        </authorList>
    </citation>
    <scope>NUCLEOTIDE SEQUENCE [LARGE SCALE GENOMIC DNA]</scope>
    <source>
        <strain evidence="2">LMG 25793 / CGMCC 1.9160 / SL003B-26A1</strain>
    </source>
</reference>
<dbReference type="KEGG" id="pgv:SL003B_1008"/>
<name>F2IXV6_POLGS</name>
<evidence type="ECO:0000313" key="2">
    <source>
        <dbReference type="Proteomes" id="UP000008130"/>
    </source>
</evidence>
<dbReference type="PATRIC" id="fig|991905.3.peg.1024"/>
<dbReference type="EMBL" id="CP002568">
    <property type="protein sequence ID" value="ADZ69437.1"/>
    <property type="molecule type" value="Genomic_DNA"/>
</dbReference>
<protein>
    <submittedName>
        <fullName evidence="1">Orf1 protein</fullName>
    </submittedName>
</protein>
<organism evidence="1 2">
    <name type="scientific">Polymorphum gilvum (strain LMG 25793 / CGMCC 1.9160 / SL003B-26A1)</name>
    <dbReference type="NCBI Taxonomy" id="991905"/>
    <lineage>
        <taxon>Bacteria</taxon>
        <taxon>Pseudomonadati</taxon>
        <taxon>Pseudomonadota</taxon>
        <taxon>Alphaproteobacteria</taxon>
        <taxon>Rhodobacterales</taxon>
        <taxon>Paracoccaceae</taxon>
        <taxon>Polymorphum</taxon>
    </lineage>
</organism>
<evidence type="ECO:0000313" key="1">
    <source>
        <dbReference type="EMBL" id="ADZ69437.1"/>
    </source>
</evidence>
<gene>
    <name evidence="1" type="ordered locus">SL003B_1008</name>
</gene>
<proteinExistence type="predicted"/>
<dbReference type="Proteomes" id="UP000008130">
    <property type="component" value="Chromosome"/>
</dbReference>
<accession>F2IXV6</accession>
<sequence>MFATGVLDSTDIGTELHYSHRRSGPDVERFQPIEVGEVVLRMERGDAAGREVEITMIADGRKRVLDAFPASAGNPVLLAFLESSLRSMAGITGGSPFYIRNRLREALQSSGDVLSTDYELEGRKVAAQELVFHPFSTDPNAERMGAFSKLEIRFVVSPDVPGYFALFSARAGEGTDAFSEEIRFVQKEDAK</sequence>
<dbReference type="HOGENOM" id="CLU_095694_0_0_5"/>
<keyword evidence="2" id="KW-1185">Reference proteome</keyword>
<dbReference type="eggNOG" id="ENOG50331NY">
    <property type="taxonomic scope" value="Bacteria"/>
</dbReference>
<dbReference type="AlphaFoldDB" id="F2IXV6"/>